<organism evidence="2 3">
    <name type="scientific">Leeia aquatica</name>
    <dbReference type="NCBI Taxonomy" id="2725557"/>
    <lineage>
        <taxon>Bacteria</taxon>
        <taxon>Pseudomonadati</taxon>
        <taxon>Pseudomonadota</taxon>
        <taxon>Betaproteobacteria</taxon>
        <taxon>Neisseriales</taxon>
        <taxon>Leeiaceae</taxon>
        <taxon>Leeia</taxon>
    </lineage>
</organism>
<dbReference type="InterPro" id="IPR053864">
    <property type="entry name" value="DUF6933"/>
</dbReference>
<proteinExistence type="predicted"/>
<accession>A0A847S9W2</accession>
<comment type="caution">
    <text evidence="2">The sequence shown here is derived from an EMBL/GenBank/DDBJ whole genome shotgun (WGS) entry which is preliminary data.</text>
</comment>
<dbReference type="RefSeq" id="WP_168877305.1">
    <property type="nucleotide sequence ID" value="NZ_JABAIM010000002.1"/>
</dbReference>
<gene>
    <name evidence="2" type="ORF">HF682_10825</name>
</gene>
<reference evidence="2 3" key="1">
    <citation type="submission" date="2020-04" db="EMBL/GenBank/DDBJ databases">
        <title>Draft genome of Leeia sp. IMCC25680.</title>
        <authorList>
            <person name="Song J."/>
            <person name="Cho J.-C."/>
        </authorList>
    </citation>
    <scope>NUCLEOTIDE SEQUENCE [LARGE SCALE GENOMIC DNA]</scope>
    <source>
        <strain evidence="2 3">IMCC25680</strain>
    </source>
</reference>
<dbReference type="Proteomes" id="UP000587991">
    <property type="component" value="Unassembled WGS sequence"/>
</dbReference>
<dbReference type="Pfam" id="PF22016">
    <property type="entry name" value="DUF6933"/>
    <property type="match status" value="1"/>
</dbReference>
<keyword evidence="3" id="KW-1185">Reference proteome</keyword>
<protein>
    <recommendedName>
        <fullName evidence="1">DUF6933 domain-containing protein</fullName>
    </recommendedName>
</protein>
<evidence type="ECO:0000259" key="1">
    <source>
        <dbReference type="Pfam" id="PF22016"/>
    </source>
</evidence>
<name>A0A847S9W2_9NEIS</name>
<dbReference type="EMBL" id="JABAIM010000002">
    <property type="protein sequence ID" value="NLR75655.1"/>
    <property type="molecule type" value="Genomic_DNA"/>
</dbReference>
<dbReference type="AlphaFoldDB" id="A0A847S9W2"/>
<evidence type="ECO:0000313" key="2">
    <source>
        <dbReference type="EMBL" id="NLR75655.1"/>
    </source>
</evidence>
<feature type="domain" description="DUF6933" evidence="1">
    <location>
        <begin position="3"/>
        <end position="168"/>
    </location>
</feature>
<sequence>MLTLHCTQAAARALSQTRQGRTHSPVRDVAPVGALQGWRWQLHAATVSRRTVFILMEQHSRFAVALWGIRKGDYAALLQQFWQRIANHLLWLNDDVGGLTESEADAALAECASQHRQTVFLHGGDRSVQQHLNQALAEVRLALSGETPPLEDLLAAAQLDDYLNRGFRQVGRQAAAFVPADAFYLHWLRHAARLDDAALEAVQHRQQALRQAHYAALWGELEA</sequence>
<evidence type="ECO:0000313" key="3">
    <source>
        <dbReference type="Proteomes" id="UP000587991"/>
    </source>
</evidence>